<reference evidence="2 3" key="1">
    <citation type="submission" date="2018-06" db="EMBL/GenBank/DDBJ databases">
        <title>Genome analysis of cellulolytic fungus Trichoderma lentiforme CFAM-422.</title>
        <authorList>
            <person name="Steindorff A.S."/>
            <person name="Formighieri E.F."/>
            <person name="Midorikawa G.E.O."/>
            <person name="Tamietti M.S."/>
            <person name="Ramos E.Z."/>
            <person name="Silva A.S."/>
            <person name="Bon E.P.S."/>
            <person name="Mendes T.D."/>
            <person name="Damaso M.C.T."/>
            <person name="Favaro L.C.L."/>
        </authorList>
    </citation>
    <scope>NUCLEOTIDE SEQUENCE [LARGE SCALE GENOMIC DNA]</scope>
    <source>
        <strain evidence="2 3">CFAM-422</strain>
    </source>
</reference>
<feature type="domain" description="DUF6546" evidence="1">
    <location>
        <begin position="311"/>
        <end position="519"/>
    </location>
</feature>
<dbReference type="InterPro" id="IPR046676">
    <property type="entry name" value="DUF6546"/>
</dbReference>
<dbReference type="AlphaFoldDB" id="A0A9P4XMD3"/>
<keyword evidence="3" id="KW-1185">Reference proteome</keyword>
<sequence length="533" mass="61409">MGEVEIEVEFEVEFGVEVEVEVEVVQIGQQPKEEQEQQSSSRASWKILPQELKGQIFEHLEDSIQSGKARASVYAIVCKEWYNYFEPYIFRRLTLSIKRLNELETNITGSRCHFVQYIWLRFERSVQPDVTRVKFRHDLDALRFNVTIFHLFQILSEWPERIVGQPGIVLELTAFSAADPDHSMNDTVPDELEGVDLTVNSEPLNDIYEKEPCARRTLTEHERNQQFEVHPFSVPRKHPSITTLRLPVVKLITDLTIRRQMHISFFTHYVNCMMNSLPNLEFVTYEPLALSLFTALRGENQEAVKNIIANMPSSIRRLQVFEDRPEFYGDGIPPGYIYVSDKDGSLGRLVAEVSQDKEPEVISMSFIIDAVSFFSDFQTPQISRPHRKPGWLNLTSIVLTSALISPWRSAELPPLLISAARAACHMPKLEIMELYNFKWNYAGIFTYIHDSTGSILRWDSTWEWEFPPEVISVWKSVADVHGTQVFKHEENLIKSPGENEGGWNGDVLSLLRTKTTVVHPITYGNMMDGHNYV</sequence>
<protein>
    <recommendedName>
        <fullName evidence="1">DUF6546 domain-containing protein</fullName>
    </recommendedName>
</protein>
<dbReference type="Proteomes" id="UP000801864">
    <property type="component" value="Unassembled WGS sequence"/>
</dbReference>
<gene>
    <name evidence="2" type="ORF">CFAM422_003581</name>
</gene>
<dbReference type="EMBL" id="QLNT01000005">
    <property type="protein sequence ID" value="KAF3074502.1"/>
    <property type="molecule type" value="Genomic_DNA"/>
</dbReference>
<accession>A0A9P4XMD3</accession>
<proteinExistence type="predicted"/>
<evidence type="ECO:0000313" key="2">
    <source>
        <dbReference type="EMBL" id="KAF3074502.1"/>
    </source>
</evidence>
<organism evidence="2 3">
    <name type="scientific">Trichoderma lentiforme</name>
    <dbReference type="NCBI Taxonomy" id="1567552"/>
    <lineage>
        <taxon>Eukaryota</taxon>
        <taxon>Fungi</taxon>
        <taxon>Dikarya</taxon>
        <taxon>Ascomycota</taxon>
        <taxon>Pezizomycotina</taxon>
        <taxon>Sordariomycetes</taxon>
        <taxon>Hypocreomycetidae</taxon>
        <taxon>Hypocreales</taxon>
        <taxon>Hypocreaceae</taxon>
        <taxon>Trichoderma</taxon>
    </lineage>
</organism>
<comment type="caution">
    <text evidence="2">The sequence shown here is derived from an EMBL/GenBank/DDBJ whole genome shotgun (WGS) entry which is preliminary data.</text>
</comment>
<evidence type="ECO:0000259" key="1">
    <source>
        <dbReference type="Pfam" id="PF20183"/>
    </source>
</evidence>
<evidence type="ECO:0000313" key="3">
    <source>
        <dbReference type="Proteomes" id="UP000801864"/>
    </source>
</evidence>
<name>A0A9P4XMD3_9HYPO</name>
<dbReference type="Pfam" id="PF20183">
    <property type="entry name" value="DUF6546"/>
    <property type="match status" value="1"/>
</dbReference>